<dbReference type="EMBL" id="UYRV01105311">
    <property type="protein sequence ID" value="VDN20940.1"/>
    <property type="molecule type" value="Genomic_DNA"/>
</dbReference>
<organism evidence="2 3">
    <name type="scientific">Cylicostephanus goldi</name>
    <name type="common">Nematode worm</name>
    <dbReference type="NCBI Taxonomy" id="71465"/>
    <lineage>
        <taxon>Eukaryota</taxon>
        <taxon>Metazoa</taxon>
        <taxon>Ecdysozoa</taxon>
        <taxon>Nematoda</taxon>
        <taxon>Chromadorea</taxon>
        <taxon>Rhabditida</taxon>
        <taxon>Rhabditina</taxon>
        <taxon>Rhabditomorpha</taxon>
        <taxon>Strongyloidea</taxon>
        <taxon>Strongylidae</taxon>
        <taxon>Cylicostephanus</taxon>
    </lineage>
</organism>
<accession>A0A3P7M4U2</accession>
<sequence length="174" mass="19448">MFQREVASKSRIRKKNRKQFAAPNEYKADVKCKTDDDTRETQTSTNSSTRSFSNQDVKKELVAEAAKIEVIELKEEDESVNSSTSKPVAVTASADQPEKIVQAQTSSQPCLHSDTAQSLYTPTYSVIHDDWSDMLAMALTDPNLAPHYKTMIHCLVASNRDMKNIIVMMKSGQS</sequence>
<protein>
    <submittedName>
        <fullName evidence="2">Uncharacterized protein</fullName>
    </submittedName>
</protein>
<evidence type="ECO:0000256" key="1">
    <source>
        <dbReference type="SAM" id="MobiDB-lite"/>
    </source>
</evidence>
<gene>
    <name evidence="2" type="ORF">CGOC_LOCUS8909</name>
</gene>
<keyword evidence="3" id="KW-1185">Reference proteome</keyword>
<evidence type="ECO:0000313" key="3">
    <source>
        <dbReference type="Proteomes" id="UP000271889"/>
    </source>
</evidence>
<feature type="region of interest" description="Disordered" evidence="1">
    <location>
        <begin position="75"/>
        <end position="113"/>
    </location>
</feature>
<feature type="compositionally biased region" description="Low complexity" evidence="1">
    <location>
        <begin position="41"/>
        <end position="55"/>
    </location>
</feature>
<feature type="region of interest" description="Disordered" evidence="1">
    <location>
        <begin position="1"/>
        <end position="56"/>
    </location>
</feature>
<dbReference type="Proteomes" id="UP000271889">
    <property type="component" value="Unassembled WGS sequence"/>
</dbReference>
<proteinExistence type="predicted"/>
<feature type="compositionally biased region" description="Polar residues" evidence="1">
    <location>
        <begin position="102"/>
        <end position="113"/>
    </location>
</feature>
<evidence type="ECO:0000313" key="2">
    <source>
        <dbReference type="EMBL" id="VDN20940.1"/>
    </source>
</evidence>
<dbReference type="AlphaFoldDB" id="A0A3P7M4U2"/>
<name>A0A3P7M4U2_CYLGO</name>
<dbReference type="OrthoDB" id="5795367at2759"/>
<reference evidence="2 3" key="1">
    <citation type="submission" date="2018-11" db="EMBL/GenBank/DDBJ databases">
        <authorList>
            <consortium name="Pathogen Informatics"/>
        </authorList>
    </citation>
    <scope>NUCLEOTIDE SEQUENCE [LARGE SCALE GENOMIC DNA]</scope>
</reference>
<feature type="compositionally biased region" description="Basic and acidic residues" evidence="1">
    <location>
        <begin position="26"/>
        <end position="40"/>
    </location>
</feature>